<evidence type="ECO:0000256" key="1">
    <source>
        <dbReference type="SAM" id="MobiDB-lite"/>
    </source>
</evidence>
<dbReference type="PANTHER" id="PTHR40462:SF1">
    <property type="entry name" value="EXPRESSED PROTEIN"/>
    <property type="match status" value="1"/>
</dbReference>
<feature type="compositionally biased region" description="Gly residues" evidence="1">
    <location>
        <begin position="29"/>
        <end position="49"/>
    </location>
</feature>
<dbReference type="Proteomes" id="UP000323386">
    <property type="component" value="Unassembled WGS sequence"/>
</dbReference>
<organism evidence="2 3">
    <name type="scientific">Pseudozyma flocculosa</name>
    <dbReference type="NCBI Taxonomy" id="84751"/>
    <lineage>
        <taxon>Eukaryota</taxon>
        <taxon>Fungi</taxon>
        <taxon>Dikarya</taxon>
        <taxon>Basidiomycota</taxon>
        <taxon>Ustilaginomycotina</taxon>
        <taxon>Ustilaginomycetes</taxon>
        <taxon>Ustilaginales</taxon>
        <taxon>Ustilaginaceae</taxon>
        <taxon>Pseudozyma</taxon>
    </lineage>
</organism>
<gene>
    <name evidence="2" type="ORF">PSFLO_02146</name>
</gene>
<name>A0A5C3EY28_9BASI</name>
<sequence>MDQLNSFLNKQGGGQQQQGGGDPNQQQQQGGGGGGFGGMLNNALGGGQQGEAKEDGLDKAIDGFQQYVLKEGEQNNESAMEQQKDNMIADGIRNQYKSFTGNDFPIKDK</sequence>
<dbReference type="AlphaFoldDB" id="A0A5C3EY28"/>
<dbReference type="EMBL" id="OOIP01000005">
    <property type="protein sequence ID" value="SPO36675.1"/>
    <property type="molecule type" value="Genomic_DNA"/>
</dbReference>
<accession>A0A5C3EY28</accession>
<evidence type="ECO:0000313" key="3">
    <source>
        <dbReference type="Proteomes" id="UP000323386"/>
    </source>
</evidence>
<dbReference type="OrthoDB" id="3050608at2759"/>
<proteinExistence type="predicted"/>
<dbReference type="PANTHER" id="PTHR40462">
    <property type="entry name" value="CHROMOSOME 1, WHOLE GENOME SHOTGUN SEQUENCE"/>
    <property type="match status" value="1"/>
</dbReference>
<evidence type="ECO:0000313" key="2">
    <source>
        <dbReference type="EMBL" id="SPO36675.1"/>
    </source>
</evidence>
<keyword evidence="3" id="KW-1185">Reference proteome</keyword>
<feature type="region of interest" description="Disordered" evidence="1">
    <location>
        <begin position="1"/>
        <end position="58"/>
    </location>
</feature>
<feature type="compositionally biased region" description="Gly residues" evidence="1">
    <location>
        <begin position="11"/>
        <end position="22"/>
    </location>
</feature>
<reference evidence="2 3" key="1">
    <citation type="submission" date="2018-03" db="EMBL/GenBank/DDBJ databases">
        <authorList>
            <person name="Guldener U."/>
        </authorList>
    </citation>
    <scope>NUCLEOTIDE SEQUENCE [LARGE SCALE GENOMIC DNA]</scope>
    <source>
        <strain evidence="2 3">DAOM196992</strain>
    </source>
</reference>
<protein>
    <submittedName>
        <fullName evidence="2">Related to DNA damage-responsive protein 48</fullName>
    </submittedName>
</protein>